<comment type="caution">
    <text evidence="4">The sequence shown here is derived from an EMBL/GenBank/DDBJ whole genome shotgun (WGS) entry which is preliminary data.</text>
</comment>
<dbReference type="Proteomes" id="UP000623129">
    <property type="component" value="Unassembled WGS sequence"/>
</dbReference>
<evidence type="ECO:0000256" key="3">
    <source>
        <dbReference type="ARBA" id="ARBA00023315"/>
    </source>
</evidence>
<dbReference type="PANTHER" id="PTHR31642:SF138">
    <property type="entry name" value="PUTRESCINE HYDROXYCINNAMOYLTRANSFERASE 1"/>
    <property type="match status" value="1"/>
</dbReference>
<sequence>MVEITQSTLLTPSEETPKHKIWLSNLDVIAARGYTPTIYVYPSIGVKDFFPVEAMKAALAKALVIFYPLAGRLSRDPETGRPEIDCTGEGVNFYTAELDATLDDFTDFAPSTEMRKKLVPVIDSADPPCVMMVLQMTRLRCGGIILGFAIHHYAFDGRGASLFIKTISAFARGDTGTIPAPFFDRSLLRARSPPSVSFDHSDYTPKVIQSNISSNTSSQVVCANLKLTKEQIHSLKILAGGERVSTFRAVVSHVWKCTCIARGLASDQETQLLLPVDLRGRFNPPLPTTYIGNPTLRTKAVAKVEDLVNNTLEFGANLIQKAVDNITDEFGRSLIDHLEATDLEALCKRGAMSNTSLMAVSWLSVPMYDADFGWGEPLLMARAQMYGSGYVYLSRVPAMSGGISVIIGLEPDSMQCFKKILYEEIEAQRPTSYNI</sequence>
<dbReference type="PANTHER" id="PTHR31642">
    <property type="entry name" value="TRICHOTHECENE 3-O-ACETYLTRANSFERASE"/>
    <property type="match status" value="1"/>
</dbReference>
<dbReference type="Pfam" id="PF02458">
    <property type="entry name" value="Transferase"/>
    <property type="match status" value="1"/>
</dbReference>
<dbReference type="AlphaFoldDB" id="A0A833RT99"/>
<reference evidence="4" key="1">
    <citation type="submission" date="2020-01" db="EMBL/GenBank/DDBJ databases">
        <title>Genome sequence of Kobresia littledalei, the first chromosome-level genome in the family Cyperaceae.</title>
        <authorList>
            <person name="Qu G."/>
        </authorList>
    </citation>
    <scope>NUCLEOTIDE SEQUENCE</scope>
    <source>
        <strain evidence="4">C.B.Clarke</strain>
        <tissue evidence="4">Leaf</tissue>
    </source>
</reference>
<evidence type="ECO:0000313" key="4">
    <source>
        <dbReference type="EMBL" id="KAF3339139.1"/>
    </source>
</evidence>
<accession>A0A833RT99</accession>
<keyword evidence="3" id="KW-0012">Acyltransferase</keyword>
<dbReference type="OrthoDB" id="671439at2759"/>
<keyword evidence="2 4" id="KW-0808">Transferase</keyword>
<proteinExistence type="inferred from homology"/>
<evidence type="ECO:0000256" key="2">
    <source>
        <dbReference type="ARBA" id="ARBA00022679"/>
    </source>
</evidence>
<organism evidence="4 5">
    <name type="scientific">Carex littledalei</name>
    <dbReference type="NCBI Taxonomy" id="544730"/>
    <lineage>
        <taxon>Eukaryota</taxon>
        <taxon>Viridiplantae</taxon>
        <taxon>Streptophyta</taxon>
        <taxon>Embryophyta</taxon>
        <taxon>Tracheophyta</taxon>
        <taxon>Spermatophyta</taxon>
        <taxon>Magnoliopsida</taxon>
        <taxon>Liliopsida</taxon>
        <taxon>Poales</taxon>
        <taxon>Cyperaceae</taxon>
        <taxon>Cyperoideae</taxon>
        <taxon>Cariceae</taxon>
        <taxon>Carex</taxon>
        <taxon>Carex subgen. Euthyceras</taxon>
    </lineage>
</organism>
<protein>
    <submittedName>
        <fullName evidence="4">Shikimate O-hydroxycinnamoyltransferase-like protein</fullName>
    </submittedName>
</protein>
<dbReference type="Gene3D" id="3.30.559.10">
    <property type="entry name" value="Chloramphenicol acetyltransferase-like domain"/>
    <property type="match status" value="2"/>
</dbReference>
<name>A0A833RT99_9POAL</name>
<dbReference type="InterPro" id="IPR050317">
    <property type="entry name" value="Plant_Fungal_Acyltransferase"/>
</dbReference>
<dbReference type="InterPro" id="IPR023213">
    <property type="entry name" value="CAT-like_dom_sf"/>
</dbReference>
<comment type="similarity">
    <text evidence="1">Belongs to the plant acyltransferase family.</text>
</comment>
<dbReference type="GO" id="GO:0016747">
    <property type="term" value="F:acyltransferase activity, transferring groups other than amino-acyl groups"/>
    <property type="evidence" value="ECO:0007669"/>
    <property type="project" value="TreeGrafter"/>
</dbReference>
<evidence type="ECO:0000256" key="1">
    <source>
        <dbReference type="ARBA" id="ARBA00009861"/>
    </source>
</evidence>
<keyword evidence="5" id="KW-1185">Reference proteome</keyword>
<dbReference type="EMBL" id="SWLB01000004">
    <property type="protein sequence ID" value="KAF3339139.1"/>
    <property type="molecule type" value="Genomic_DNA"/>
</dbReference>
<evidence type="ECO:0000313" key="5">
    <source>
        <dbReference type="Proteomes" id="UP000623129"/>
    </source>
</evidence>
<gene>
    <name evidence="4" type="ORF">FCM35_KLT16610</name>
</gene>